<accession>A0A5C6ALB3</accession>
<comment type="cofactor">
    <cofactor evidence="11">
        <name>Mg(2+)</name>
        <dbReference type="ChEBI" id="CHEBI:18420"/>
    </cofactor>
    <text evidence="11">Binds 1 Mg(2+) ion per subunit.</text>
</comment>
<dbReference type="PANTHER" id="PTHR21087">
    <property type="entry name" value="SHIKIMATE KINASE"/>
    <property type="match status" value="1"/>
</dbReference>
<dbReference type="AlphaFoldDB" id="A0A5C6ALB3"/>
<evidence type="ECO:0000256" key="8">
    <source>
        <dbReference type="ARBA" id="ARBA00022840"/>
    </source>
</evidence>
<keyword evidence="8 11" id="KW-0067">ATP-binding</keyword>
<dbReference type="Proteomes" id="UP000316213">
    <property type="component" value="Unassembled WGS sequence"/>
</dbReference>
<evidence type="ECO:0000256" key="4">
    <source>
        <dbReference type="ARBA" id="ARBA00022605"/>
    </source>
</evidence>
<feature type="binding site" evidence="11">
    <location>
        <begin position="18"/>
        <end position="23"/>
    </location>
    <ligand>
        <name>ATP</name>
        <dbReference type="ChEBI" id="CHEBI:30616"/>
    </ligand>
</feature>
<dbReference type="PANTHER" id="PTHR21087:SF16">
    <property type="entry name" value="SHIKIMATE KINASE 1, CHLOROPLASTIC"/>
    <property type="match status" value="1"/>
</dbReference>
<dbReference type="Pfam" id="PF01202">
    <property type="entry name" value="SKI"/>
    <property type="match status" value="1"/>
</dbReference>
<keyword evidence="13" id="KW-1185">Reference proteome</keyword>
<evidence type="ECO:0000256" key="2">
    <source>
        <dbReference type="ARBA" id="ARBA00006997"/>
    </source>
</evidence>
<reference evidence="12 13" key="1">
    <citation type="submission" date="2019-02" db="EMBL/GenBank/DDBJ databases">
        <title>Deep-cultivation of Planctomycetes and their phenomic and genomic characterization uncovers novel biology.</title>
        <authorList>
            <person name="Wiegand S."/>
            <person name="Jogler M."/>
            <person name="Boedeker C."/>
            <person name="Pinto D."/>
            <person name="Vollmers J."/>
            <person name="Rivas-Marin E."/>
            <person name="Kohn T."/>
            <person name="Peeters S.H."/>
            <person name="Heuer A."/>
            <person name="Rast P."/>
            <person name="Oberbeckmann S."/>
            <person name="Bunk B."/>
            <person name="Jeske O."/>
            <person name="Meyerdierks A."/>
            <person name="Storesund J.E."/>
            <person name="Kallscheuer N."/>
            <person name="Luecker S."/>
            <person name="Lage O.M."/>
            <person name="Pohl T."/>
            <person name="Merkel B.J."/>
            <person name="Hornburger P."/>
            <person name="Mueller R.-W."/>
            <person name="Bruemmer F."/>
            <person name="Labrenz M."/>
            <person name="Spormann A.M."/>
            <person name="Op Den Camp H."/>
            <person name="Overmann J."/>
            <person name="Amann R."/>
            <person name="Jetten M.S.M."/>
            <person name="Mascher T."/>
            <person name="Medema M.H."/>
            <person name="Devos D.P."/>
            <person name="Kaster A.-K."/>
            <person name="Ovreas L."/>
            <person name="Rohde M."/>
            <person name="Galperin M.Y."/>
            <person name="Jogler C."/>
        </authorList>
    </citation>
    <scope>NUCLEOTIDE SEQUENCE [LARGE SCALE GENOMIC DNA]</scope>
    <source>
        <strain evidence="12 13">Pla100</strain>
    </source>
</reference>
<comment type="function">
    <text evidence="11">Catalyzes the specific phosphorylation of the 3-hydroxyl group of shikimic acid using ATP as a cosubstrate.</text>
</comment>
<dbReference type="SUPFAM" id="SSF52540">
    <property type="entry name" value="P-loop containing nucleoside triphosphate hydrolases"/>
    <property type="match status" value="1"/>
</dbReference>
<feature type="binding site" evidence="11">
    <location>
        <position position="128"/>
    </location>
    <ligand>
        <name>ATP</name>
        <dbReference type="ChEBI" id="CHEBI:30616"/>
    </ligand>
</feature>
<dbReference type="GO" id="GO:0005524">
    <property type="term" value="F:ATP binding"/>
    <property type="evidence" value="ECO:0007669"/>
    <property type="project" value="UniProtKB-UniRule"/>
</dbReference>
<dbReference type="Gene3D" id="3.40.50.300">
    <property type="entry name" value="P-loop containing nucleotide triphosphate hydrolases"/>
    <property type="match status" value="1"/>
</dbReference>
<organism evidence="12 13">
    <name type="scientific">Neorhodopirellula pilleata</name>
    <dbReference type="NCBI Taxonomy" id="2714738"/>
    <lineage>
        <taxon>Bacteria</taxon>
        <taxon>Pseudomonadati</taxon>
        <taxon>Planctomycetota</taxon>
        <taxon>Planctomycetia</taxon>
        <taxon>Pirellulales</taxon>
        <taxon>Pirellulaceae</taxon>
        <taxon>Neorhodopirellula</taxon>
    </lineage>
</organism>
<dbReference type="PROSITE" id="PS01128">
    <property type="entry name" value="SHIKIMATE_KINASE"/>
    <property type="match status" value="1"/>
</dbReference>
<dbReference type="CDD" id="cd00464">
    <property type="entry name" value="SK"/>
    <property type="match status" value="1"/>
</dbReference>
<feature type="binding site" evidence="11">
    <location>
        <position position="147"/>
    </location>
    <ligand>
        <name>substrate</name>
    </ligand>
</feature>
<dbReference type="GO" id="GO:0009073">
    <property type="term" value="P:aromatic amino acid family biosynthetic process"/>
    <property type="evidence" value="ECO:0007669"/>
    <property type="project" value="UniProtKB-KW"/>
</dbReference>
<evidence type="ECO:0000256" key="3">
    <source>
        <dbReference type="ARBA" id="ARBA00012154"/>
    </source>
</evidence>
<proteinExistence type="inferred from homology"/>
<dbReference type="PRINTS" id="PR01100">
    <property type="entry name" value="SHIKIMTKNASE"/>
</dbReference>
<evidence type="ECO:0000256" key="9">
    <source>
        <dbReference type="ARBA" id="ARBA00023141"/>
    </source>
</evidence>
<dbReference type="EC" id="2.7.1.71" evidence="3 11"/>
<comment type="caution">
    <text evidence="12">The sequence shown here is derived from an EMBL/GenBank/DDBJ whole genome shotgun (WGS) entry which is preliminary data.</text>
</comment>
<keyword evidence="6 11" id="KW-0547">Nucleotide-binding</keyword>
<feature type="binding site" evidence="11">
    <location>
        <position position="86"/>
    </location>
    <ligand>
        <name>substrate</name>
    </ligand>
</feature>
<evidence type="ECO:0000256" key="7">
    <source>
        <dbReference type="ARBA" id="ARBA00022777"/>
    </source>
</evidence>
<dbReference type="InterPro" id="IPR023000">
    <property type="entry name" value="Shikimate_kinase_CS"/>
</dbReference>
<evidence type="ECO:0000256" key="1">
    <source>
        <dbReference type="ARBA" id="ARBA00004842"/>
    </source>
</evidence>
<dbReference type="RefSeq" id="WP_146577610.1">
    <property type="nucleotide sequence ID" value="NZ_SJPM01000003.1"/>
</dbReference>
<dbReference type="EMBL" id="SJPM01000003">
    <property type="protein sequence ID" value="TWT98963.1"/>
    <property type="molecule type" value="Genomic_DNA"/>
</dbReference>
<dbReference type="GO" id="GO:0004765">
    <property type="term" value="F:shikimate kinase activity"/>
    <property type="evidence" value="ECO:0007669"/>
    <property type="project" value="UniProtKB-UniRule"/>
</dbReference>
<gene>
    <name evidence="12" type="primary">aroL</name>
    <name evidence="11" type="synonym">aroK</name>
    <name evidence="12" type="ORF">Pla100_21290</name>
</gene>
<dbReference type="OrthoDB" id="9800332at2"/>
<dbReference type="GO" id="GO:0009423">
    <property type="term" value="P:chorismate biosynthetic process"/>
    <property type="evidence" value="ECO:0007669"/>
    <property type="project" value="UniProtKB-UniRule"/>
</dbReference>
<evidence type="ECO:0000256" key="10">
    <source>
        <dbReference type="ARBA" id="ARBA00048567"/>
    </source>
</evidence>
<keyword evidence="7 11" id="KW-0418">Kinase</keyword>
<dbReference type="InterPro" id="IPR000623">
    <property type="entry name" value="Shikimate_kinase/TSH1"/>
</dbReference>
<feature type="binding site" evidence="11">
    <location>
        <position position="64"/>
    </location>
    <ligand>
        <name>substrate</name>
    </ligand>
</feature>
<feature type="binding site" evidence="11">
    <location>
        <position position="22"/>
    </location>
    <ligand>
        <name>Mg(2+)</name>
        <dbReference type="ChEBI" id="CHEBI:18420"/>
    </ligand>
</feature>
<comment type="subcellular location">
    <subcellularLocation>
        <location evidence="11">Cytoplasm</location>
    </subcellularLocation>
</comment>
<keyword evidence="4 11" id="KW-0028">Amino-acid biosynthesis</keyword>
<keyword evidence="11" id="KW-0479">Metal-binding</keyword>
<name>A0A5C6ALB3_9BACT</name>
<feature type="binding site" evidence="11">
    <location>
        <position position="40"/>
    </location>
    <ligand>
        <name>substrate</name>
    </ligand>
</feature>
<keyword evidence="11" id="KW-0460">Magnesium</keyword>
<dbReference type="UniPathway" id="UPA00053">
    <property type="reaction ID" value="UER00088"/>
</dbReference>
<sequence length="184" mass="20173">MKRTFNERLHLYLTGYRGCGKSTVAKLLAGRLQRAVVDLDEVIETDAKMTIAEIFASENETGFRNRETESLLRIALAPAQVISLGGGAILREENRRTIRHTGVCIWLDADPEVIAARLSSDSTTGDRRPSLTGQPVLQEIHDVMAQRETLYREAADLRIDTSGLSIETVVDQIVAAVVPNGGSI</sequence>
<evidence type="ECO:0000313" key="12">
    <source>
        <dbReference type="EMBL" id="TWT98963.1"/>
    </source>
</evidence>
<comment type="subunit">
    <text evidence="11">Monomer.</text>
</comment>
<comment type="caution">
    <text evidence="11">Lacks conserved residue(s) required for the propagation of feature annotation.</text>
</comment>
<dbReference type="GO" id="GO:0000287">
    <property type="term" value="F:magnesium ion binding"/>
    <property type="evidence" value="ECO:0007669"/>
    <property type="project" value="UniProtKB-UniRule"/>
</dbReference>
<comment type="pathway">
    <text evidence="1 11">Metabolic intermediate biosynthesis; chorismate biosynthesis; chorismate from D-erythrose 4-phosphate and phosphoenolpyruvate: step 5/7.</text>
</comment>
<evidence type="ECO:0000256" key="11">
    <source>
        <dbReference type="HAMAP-Rule" id="MF_00109"/>
    </source>
</evidence>
<keyword evidence="9 11" id="KW-0057">Aromatic amino acid biosynthesis</keyword>
<dbReference type="HAMAP" id="MF_00109">
    <property type="entry name" value="Shikimate_kinase"/>
    <property type="match status" value="1"/>
</dbReference>
<dbReference type="GO" id="GO:0008652">
    <property type="term" value="P:amino acid biosynthetic process"/>
    <property type="evidence" value="ECO:0007669"/>
    <property type="project" value="UniProtKB-KW"/>
</dbReference>
<protein>
    <recommendedName>
        <fullName evidence="3 11">Shikimate kinase</fullName>
        <shortName evidence="11">SK</shortName>
        <ecNumber evidence="3 11">2.7.1.71</ecNumber>
    </recommendedName>
</protein>
<evidence type="ECO:0000256" key="6">
    <source>
        <dbReference type="ARBA" id="ARBA00022741"/>
    </source>
</evidence>
<evidence type="ECO:0000313" key="13">
    <source>
        <dbReference type="Proteomes" id="UP000316213"/>
    </source>
</evidence>
<keyword evidence="5 11" id="KW-0808">Transferase</keyword>
<keyword evidence="11" id="KW-0963">Cytoplasm</keyword>
<dbReference type="InterPro" id="IPR027417">
    <property type="entry name" value="P-loop_NTPase"/>
</dbReference>
<dbReference type="NCBIfam" id="NF002988">
    <property type="entry name" value="PRK03731.1"/>
    <property type="match status" value="1"/>
</dbReference>
<dbReference type="InterPro" id="IPR031322">
    <property type="entry name" value="Shikimate/glucono_kinase"/>
</dbReference>
<comment type="similarity">
    <text evidence="2 11">Belongs to the shikimate kinase family.</text>
</comment>
<dbReference type="GO" id="GO:0005829">
    <property type="term" value="C:cytosol"/>
    <property type="evidence" value="ECO:0007669"/>
    <property type="project" value="TreeGrafter"/>
</dbReference>
<evidence type="ECO:0000256" key="5">
    <source>
        <dbReference type="ARBA" id="ARBA00022679"/>
    </source>
</evidence>
<comment type="catalytic activity">
    <reaction evidence="10 11">
        <text>shikimate + ATP = 3-phosphoshikimate + ADP + H(+)</text>
        <dbReference type="Rhea" id="RHEA:13121"/>
        <dbReference type="ChEBI" id="CHEBI:15378"/>
        <dbReference type="ChEBI" id="CHEBI:30616"/>
        <dbReference type="ChEBI" id="CHEBI:36208"/>
        <dbReference type="ChEBI" id="CHEBI:145989"/>
        <dbReference type="ChEBI" id="CHEBI:456216"/>
        <dbReference type="EC" id="2.7.1.71"/>
    </reaction>
</comment>